<dbReference type="AlphaFoldDB" id="A0A2B7XPA8"/>
<dbReference type="InterPro" id="IPR002110">
    <property type="entry name" value="Ankyrin_rpt"/>
</dbReference>
<keyword evidence="2 3" id="KW-0040">ANK repeat</keyword>
<sequence length="243" mass="25818">MTDCLSHLCLLHISALDRDVAGNSHPLHLAAREGHLDVVKLLLDSGAEKDRPGFNDLTPLGLSLNVAYPARAAPNQLETMKLLVEYGADINKSYLLFDAVSLRDQSIIKYLLDHGGSINSRNPGDYSLLGHAAGSTDYKTVEFLLQNGAVLENPVDGCPNPALSSAAEKEKLDTQPLLFAHADDNTRSKYGEAIVVAAGAGHLEAVKVLLASGVDLESPGEMGQRALHAACASTVPLPEMVAY</sequence>
<accession>A0A2B7XPA8</accession>
<name>A0A2B7XPA8_POLH7</name>
<evidence type="ECO:0000256" key="1">
    <source>
        <dbReference type="ARBA" id="ARBA00022737"/>
    </source>
</evidence>
<evidence type="ECO:0000313" key="4">
    <source>
        <dbReference type="EMBL" id="PGH10770.1"/>
    </source>
</evidence>
<dbReference type="Gene3D" id="1.25.40.20">
    <property type="entry name" value="Ankyrin repeat-containing domain"/>
    <property type="match status" value="1"/>
</dbReference>
<proteinExistence type="predicted"/>
<evidence type="ECO:0000313" key="5">
    <source>
        <dbReference type="Proteomes" id="UP000224634"/>
    </source>
</evidence>
<evidence type="ECO:0000256" key="3">
    <source>
        <dbReference type="PROSITE-ProRule" id="PRU00023"/>
    </source>
</evidence>
<dbReference type="STRING" id="1447883.A0A2B7XPA8"/>
<dbReference type="PROSITE" id="PS50088">
    <property type="entry name" value="ANK_REPEAT"/>
    <property type="match status" value="1"/>
</dbReference>
<dbReference type="PANTHER" id="PTHR24198:SF165">
    <property type="entry name" value="ANKYRIN REPEAT-CONTAINING PROTEIN-RELATED"/>
    <property type="match status" value="1"/>
</dbReference>
<comment type="caution">
    <text evidence="4">The sequence shown here is derived from an EMBL/GenBank/DDBJ whole genome shotgun (WGS) entry which is preliminary data.</text>
</comment>
<dbReference type="PROSITE" id="PS50297">
    <property type="entry name" value="ANK_REP_REGION"/>
    <property type="match status" value="1"/>
</dbReference>
<dbReference type="Proteomes" id="UP000224634">
    <property type="component" value="Unassembled WGS sequence"/>
</dbReference>
<dbReference type="Pfam" id="PF12796">
    <property type="entry name" value="Ank_2"/>
    <property type="match status" value="2"/>
</dbReference>
<dbReference type="EMBL" id="PDNA01000142">
    <property type="protein sequence ID" value="PGH10770.1"/>
    <property type="molecule type" value="Genomic_DNA"/>
</dbReference>
<dbReference type="OrthoDB" id="366390at2759"/>
<dbReference type="InterPro" id="IPR036770">
    <property type="entry name" value="Ankyrin_rpt-contain_sf"/>
</dbReference>
<reference evidence="4 5" key="1">
    <citation type="submission" date="2017-10" db="EMBL/GenBank/DDBJ databases">
        <title>Comparative genomics in systemic dimorphic fungi from Ajellomycetaceae.</title>
        <authorList>
            <person name="Munoz J.F."/>
            <person name="Mcewen J.G."/>
            <person name="Clay O.K."/>
            <person name="Cuomo C.A."/>
        </authorList>
    </citation>
    <scope>NUCLEOTIDE SEQUENCE [LARGE SCALE GENOMIC DNA]</scope>
    <source>
        <strain evidence="4 5">UAMH7299</strain>
    </source>
</reference>
<evidence type="ECO:0000256" key="2">
    <source>
        <dbReference type="ARBA" id="ARBA00023043"/>
    </source>
</evidence>
<dbReference type="PANTHER" id="PTHR24198">
    <property type="entry name" value="ANKYRIN REPEAT AND PROTEIN KINASE DOMAIN-CONTAINING PROTEIN"/>
    <property type="match status" value="1"/>
</dbReference>
<dbReference type="SUPFAM" id="SSF48403">
    <property type="entry name" value="Ankyrin repeat"/>
    <property type="match status" value="1"/>
</dbReference>
<keyword evidence="1" id="KW-0677">Repeat</keyword>
<keyword evidence="5" id="KW-1185">Reference proteome</keyword>
<dbReference type="SMART" id="SM00248">
    <property type="entry name" value="ANK"/>
    <property type="match status" value="5"/>
</dbReference>
<dbReference type="PRINTS" id="PR01415">
    <property type="entry name" value="ANKYRIN"/>
</dbReference>
<protein>
    <submittedName>
        <fullName evidence="4">Uncharacterized protein</fullName>
    </submittedName>
</protein>
<organism evidence="4 5">
    <name type="scientific">Polytolypa hystricis (strain UAMH7299)</name>
    <dbReference type="NCBI Taxonomy" id="1447883"/>
    <lineage>
        <taxon>Eukaryota</taxon>
        <taxon>Fungi</taxon>
        <taxon>Dikarya</taxon>
        <taxon>Ascomycota</taxon>
        <taxon>Pezizomycotina</taxon>
        <taxon>Eurotiomycetes</taxon>
        <taxon>Eurotiomycetidae</taxon>
        <taxon>Onygenales</taxon>
        <taxon>Onygenales incertae sedis</taxon>
        <taxon>Polytolypa</taxon>
    </lineage>
</organism>
<gene>
    <name evidence="4" type="ORF">AJ80_07420</name>
</gene>
<dbReference type="Pfam" id="PF00023">
    <property type="entry name" value="Ank"/>
    <property type="match status" value="1"/>
</dbReference>
<feature type="repeat" description="ANK" evidence="3">
    <location>
        <begin position="22"/>
        <end position="48"/>
    </location>
</feature>